<feature type="region of interest" description="Disordered" evidence="1">
    <location>
        <begin position="21"/>
        <end position="52"/>
    </location>
</feature>
<protein>
    <submittedName>
        <fullName evidence="2">Uncharacterized protein</fullName>
    </submittedName>
</protein>
<organism evidence="2 3">
    <name type="scientific">Streptococcus thermophilus M17PTZA496</name>
    <dbReference type="NCBI Taxonomy" id="1433289"/>
    <lineage>
        <taxon>Bacteria</taxon>
        <taxon>Bacillati</taxon>
        <taxon>Bacillota</taxon>
        <taxon>Bacilli</taxon>
        <taxon>Lactobacillales</taxon>
        <taxon>Streptococcaceae</taxon>
        <taxon>Streptococcus</taxon>
    </lineage>
</organism>
<reference evidence="3" key="1">
    <citation type="submission" date="2013-12" db="EMBL/GenBank/DDBJ databases">
        <title>Genome sequences of Streptococcus thermophilus strains MTH17CL396 and M17PTZA496 isolated from Fontina cheese in Valle d'Aosta region (Italy).</title>
        <authorList>
            <person name="Treu L."/>
            <person name="Giacomini A."/>
            <person name="Corich V."/>
            <person name="Vendramin V."/>
            <person name="Bovo B."/>
        </authorList>
    </citation>
    <scope>NUCLEOTIDE SEQUENCE [LARGE SCALE GENOMIC DNA]</scope>
    <source>
        <strain evidence="3">M17PTZA496</strain>
    </source>
</reference>
<feature type="compositionally biased region" description="Low complexity" evidence="1">
    <location>
        <begin position="26"/>
        <end position="40"/>
    </location>
</feature>
<dbReference type="RefSeq" id="WP_014727655.1">
    <property type="nucleotide sequence ID" value="NZ_CM002372.1"/>
</dbReference>
<gene>
    <name evidence="2" type="ORF">X841_08785</name>
</gene>
<evidence type="ECO:0000256" key="1">
    <source>
        <dbReference type="SAM" id="MobiDB-lite"/>
    </source>
</evidence>
<dbReference type="HOGENOM" id="CLU_214538_0_0_9"/>
<dbReference type="AlphaFoldDB" id="A0A0E2Q1G8"/>
<sequence>MNYKETKSSFTVASLIFASTEDTITSSSENNKPNESSSASIDTPDSNHAKEA</sequence>
<dbReference type="Proteomes" id="UP000024559">
    <property type="component" value="Chromosome"/>
</dbReference>
<name>A0A0E2Q1G8_STRTR</name>
<evidence type="ECO:0000313" key="3">
    <source>
        <dbReference type="Proteomes" id="UP000024559"/>
    </source>
</evidence>
<proteinExistence type="predicted"/>
<accession>A0A0E2Q1G8</accession>
<comment type="caution">
    <text evidence="2">The sequence shown here is derived from an EMBL/GenBank/DDBJ whole genome shotgun (WGS) entry which is preliminary data.</text>
</comment>
<dbReference type="PATRIC" id="fig|1433289.7.peg.1819"/>
<evidence type="ECO:0000313" key="2">
    <source>
        <dbReference type="EMBL" id="ETW88575.1"/>
    </source>
</evidence>
<dbReference type="EMBL" id="AZJT01000061">
    <property type="protein sequence ID" value="ETW88575.1"/>
    <property type="molecule type" value="Genomic_DNA"/>
</dbReference>